<evidence type="ECO:0000256" key="1">
    <source>
        <dbReference type="SAM" id="MobiDB-lite"/>
    </source>
</evidence>
<name>A0A2U3DYG2_PURLI</name>
<feature type="compositionally biased region" description="Polar residues" evidence="1">
    <location>
        <begin position="198"/>
        <end position="217"/>
    </location>
</feature>
<organism evidence="3 4">
    <name type="scientific">Purpureocillium lilacinum</name>
    <name type="common">Paecilomyces lilacinus</name>
    <dbReference type="NCBI Taxonomy" id="33203"/>
    <lineage>
        <taxon>Eukaryota</taxon>
        <taxon>Fungi</taxon>
        <taxon>Dikarya</taxon>
        <taxon>Ascomycota</taxon>
        <taxon>Pezizomycotina</taxon>
        <taxon>Sordariomycetes</taxon>
        <taxon>Hypocreomycetidae</taxon>
        <taxon>Hypocreales</taxon>
        <taxon>Ophiocordycipitaceae</taxon>
        <taxon>Purpureocillium</taxon>
    </lineage>
</organism>
<accession>A0A2U3DYG2</accession>
<dbReference type="AlphaFoldDB" id="A0A2U3DYG2"/>
<evidence type="ECO:0000313" key="2">
    <source>
        <dbReference type="EMBL" id="KAK4094811.1"/>
    </source>
</evidence>
<sequence>MVERGGLLAEHEKRYLGSKMSETPFACFVRLGFLMPVVDMAVVLDGTFRIPRHDVFRARLMLRVPLPGRIAPVCHPCGAGGFGNPATHESTFARQPRTESGERGGVGEQATPTPATNFVELKGGGNGRAGRPFTPALSGHGHRPRATSLGAPTFAGAAKSSMGGPWTVEGAGRKGRERNDGCGDWGTPGDSDWPTGGAWQTATNQPSPALANPSCSRTLLGRQRMGPGQDAGCSSGARDASARPPGGHAMSSFPARRRGGHESRQPWSGSALDDTTTITVHRTGQYGIASSASGRRTRGASADKQLGQRVLARDPRGAHLPLEKTDVHASELC</sequence>
<reference evidence="2 5" key="4">
    <citation type="journal article" date="2024" name="Microbiol. Resour. Announc.">
        <title>Genome annotations for the ascomycete fungi Trichoderma harzianum, Trichoderma aggressivum, and Purpureocillium lilacinum.</title>
        <authorList>
            <person name="Beijen E.P.W."/>
            <person name="Ohm R.A."/>
        </authorList>
    </citation>
    <scope>NUCLEOTIDE SEQUENCE [LARGE SCALE GENOMIC DNA]</scope>
    <source>
        <strain evidence="2 5">CBS 150709</strain>
    </source>
</reference>
<gene>
    <name evidence="3" type="ORF">PCL_03068</name>
    <name evidence="2" type="ORF">Purlil1_507</name>
</gene>
<keyword evidence="5" id="KW-1185">Reference proteome</keyword>
<evidence type="ECO:0000313" key="5">
    <source>
        <dbReference type="Proteomes" id="UP001287286"/>
    </source>
</evidence>
<reference evidence="3 4" key="2">
    <citation type="journal article" date="2016" name="Front. Microbiol.">
        <title>Genome and transcriptome sequences reveal the specific parasitism of the nematophagous Purpureocillium lilacinum 36-1.</title>
        <authorList>
            <person name="Xie J."/>
            <person name="Li S."/>
            <person name="Mo C."/>
            <person name="Xiao X."/>
            <person name="Peng D."/>
            <person name="Wang G."/>
            <person name="Xiao Y."/>
        </authorList>
    </citation>
    <scope>NUCLEOTIDE SEQUENCE [LARGE SCALE GENOMIC DNA]</scope>
    <source>
        <strain evidence="3 4">36-1</strain>
    </source>
</reference>
<dbReference type="Proteomes" id="UP000245956">
    <property type="component" value="Unassembled WGS sequence"/>
</dbReference>
<comment type="caution">
    <text evidence="3">The sequence shown here is derived from an EMBL/GenBank/DDBJ whole genome shotgun (WGS) entry which is preliminary data.</text>
</comment>
<feature type="region of interest" description="Disordered" evidence="1">
    <location>
        <begin position="86"/>
        <end position="333"/>
    </location>
</feature>
<evidence type="ECO:0000313" key="4">
    <source>
        <dbReference type="Proteomes" id="UP000245956"/>
    </source>
</evidence>
<proteinExistence type="predicted"/>
<feature type="compositionally biased region" description="Low complexity" evidence="1">
    <location>
        <begin position="287"/>
        <end position="302"/>
    </location>
</feature>
<dbReference type="Proteomes" id="UP001287286">
    <property type="component" value="Unassembled WGS sequence"/>
</dbReference>
<feature type="compositionally biased region" description="Basic and acidic residues" evidence="1">
    <location>
        <begin position="171"/>
        <end position="181"/>
    </location>
</feature>
<dbReference type="EMBL" id="JAWRVI010000002">
    <property type="protein sequence ID" value="KAK4094811.1"/>
    <property type="molecule type" value="Genomic_DNA"/>
</dbReference>
<dbReference type="EMBL" id="LCWV01000019">
    <property type="protein sequence ID" value="PWI67300.1"/>
    <property type="molecule type" value="Genomic_DNA"/>
</dbReference>
<evidence type="ECO:0000313" key="3">
    <source>
        <dbReference type="EMBL" id="PWI67300.1"/>
    </source>
</evidence>
<feature type="compositionally biased region" description="Polar residues" evidence="1">
    <location>
        <begin position="265"/>
        <end position="282"/>
    </location>
</feature>
<feature type="compositionally biased region" description="Basic and acidic residues" evidence="1">
    <location>
        <begin position="311"/>
        <end position="333"/>
    </location>
</feature>
<protein>
    <submittedName>
        <fullName evidence="3">Uncharacterized protein</fullName>
    </submittedName>
</protein>
<reference evidence="3" key="1">
    <citation type="submission" date="2015-05" db="EMBL/GenBank/DDBJ databases">
        <authorList>
            <person name="Wang D.B."/>
            <person name="Wang M."/>
        </authorList>
    </citation>
    <scope>NUCLEOTIDE SEQUENCE</scope>
    <source>
        <strain evidence="3">36-1</strain>
    </source>
</reference>
<reference evidence="2" key="3">
    <citation type="submission" date="2023-11" db="EMBL/GenBank/DDBJ databases">
        <authorList>
            <person name="Beijen E."/>
            <person name="Ohm R.A."/>
        </authorList>
    </citation>
    <scope>NUCLEOTIDE SEQUENCE</scope>
    <source>
        <strain evidence="2">CBS 150709</strain>
    </source>
</reference>